<keyword evidence="1" id="KW-0694">RNA-binding</keyword>
<reference evidence="3" key="1">
    <citation type="submission" date="2021-03" db="EMBL/GenBank/DDBJ databases">
        <title>Draft genome sequence of rust myrtle Austropuccinia psidii MF-1, a brazilian biotype.</title>
        <authorList>
            <person name="Quecine M.C."/>
            <person name="Pachon D.M.R."/>
            <person name="Bonatelli M.L."/>
            <person name="Correr F.H."/>
            <person name="Franceschini L.M."/>
            <person name="Leite T.F."/>
            <person name="Margarido G.R.A."/>
            <person name="Almeida C.A."/>
            <person name="Ferrarezi J.A."/>
            <person name="Labate C.A."/>
        </authorList>
    </citation>
    <scope>NUCLEOTIDE SEQUENCE</scope>
    <source>
        <strain evidence="3">MF-1</strain>
    </source>
</reference>
<protein>
    <recommendedName>
        <fullName evidence="2">Integrase catalytic domain-containing protein</fullName>
    </recommendedName>
</protein>
<proteinExistence type="predicted"/>
<dbReference type="InterPro" id="IPR041588">
    <property type="entry name" value="Integrase_H2C2"/>
</dbReference>
<dbReference type="Proteomes" id="UP000765509">
    <property type="component" value="Unassembled WGS sequence"/>
</dbReference>
<organism evidence="3 4">
    <name type="scientific">Austropuccinia psidii MF-1</name>
    <dbReference type="NCBI Taxonomy" id="1389203"/>
    <lineage>
        <taxon>Eukaryota</taxon>
        <taxon>Fungi</taxon>
        <taxon>Dikarya</taxon>
        <taxon>Basidiomycota</taxon>
        <taxon>Pucciniomycotina</taxon>
        <taxon>Pucciniomycetes</taxon>
        <taxon>Pucciniales</taxon>
        <taxon>Sphaerophragmiaceae</taxon>
        <taxon>Austropuccinia</taxon>
    </lineage>
</organism>
<comment type="caution">
    <text evidence="3">The sequence shown here is derived from an EMBL/GenBank/DDBJ whole genome shotgun (WGS) entry which is preliminary data.</text>
</comment>
<dbReference type="Pfam" id="PF00665">
    <property type="entry name" value="rve"/>
    <property type="match status" value="1"/>
</dbReference>
<dbReference type="PANTHER" id="PTHR37984:SF5">
    <property type="entry name" value="PROTEIN NYNRIN-LIKE"/>
    <property type="match status" value="1"/>
</dbReference>
<dbReference type="GO" id="GO:0015074">
    <property type="term" value="P:DNA integration"/>
    <property type="evidence" value="ECO:0007669"/>
    <property type="project" value="InterPro"/>
</dbReference>
<dbReference type="InterPro" id="IPR036397">
    <property type="entry name" value="RNaseH_sf"/>
</dbReference>
<evidence type="ECO:0000259" key="2">
    <source>
        <dbReference type="PROSITE" id="PS50994"/>
    </source>
</evidence>
<feature type="domain" description="Integrase catalytic" evidence="2">
    <location>
        <begin position="182"/>
        <end position="309"/>
    </location>
</feature>
<evidence type="ECO:0000256" key="1">
    <source>
        <dbReference type="ARBA" id="ARBA00022884"/>
    </source>
</evidence>
<keyword evidence="4" id="KW-1185">Reference proteome</keyword>
<dbReference type="Gene3D" id="1.10.340.70">
    <property type="match status" value="1"/>
</dbReference>
<dbReference type="AlphaFoldDB" id="A0A9Q3HL81"/>
<dbReference type="InterPro" id="IPR012337">
    <property type="entry name" value="RNaseH-like_sf"/>
</dbReference>
<dbReference type="InterPro" id="IPR001584">
    <property type="entry name" value="Integrase_cat-core"/>
</dbReference>
<sequence length="309" mass="36112">MLRWQIAIQEYRGNMTIAHKAGNIHKNVYGLSRWALANTPDNPAHVPLESCNQEKNFHILTSLLDKDCKETSLVNALDDFWKNSYSEGRFHLFNGIIYHRTRHSCVMTLCSTLLINTIFHECHDSVYFGHLSEDRTLEKVKNYAWWPYWRKETIEYFHTCDRFLKENRSTGKKFGMMIHIQEPKSPWEVVHMDWVPALPPSGDKTYIACLVIVDRYSKTPIFLPCQKDETSMDTALLLWSRVISHTGLFKNIVSEKDPKFTSALWTNFHRLFGTKLSFSTAYHLQTDGLAERMIQTLEDIIRRLCAYGL</sequence>
<dbReference type="PANTHER" id="PTHR37984">
    <property type="entry name" value="PROTEIN CBG26694"/>
    <property type="match status" value="1"/>
</dbReference>
<dbReference type="SUPFAM" id="SSF53098">
    <property type="entry name" value="Ribonuclease H-like"/>
    <property type="match status" value="1"/>
</dbReference>
<name>A0A9Q3HL81_9BASI</name>
<dbReference type="Pfam" id="PF17921">
    <property type="entry name" value="Integrase_H2C2"/>
    <property type="match status" value="1"/>
</dbReference>
<accession>A0A9Q3HL81</accession>
<dbReference type="InterPro" id="IPR050951">
    <property type="entry name" value="Retrovirus_Pol_polyprotein"/>
</dbReference>
<dbReference type="OrthoDB" id="2273864at2759"/>
<evidence type="ECO:0000313" key="4">
    <source>
        <dbReference type="Proteomes" id="UP000765509"/>
    </source>
</evidence>
<gene>
    <name evidence="3" type="ORF">O181_045450</name>
</gene>
<dbReference type="EMBL" id="AVOT02018673">
    <property type="protein sequence ID" value="MBW0505735.1"/>
    <property type="molecule type" value="Genomic_DNA"/>
</dbReference>
<dbReference type="GO" id="GO:0005634">
    <property type="term" value="C:nucleus"/>
    <property type="evidence" value="ECO:0007669"/>
    <property type="project" value="UniProtKB-ARBA"/>
</dbReference>
<dbReference type="GO" id="GO:0003723">
    <property type="term" value="F:RNA binding"/>
    <property type="evidence" value="ECO:0007669"/>
    <property type="project" value="UniProtKB-KW"/>
</dbReference>
<dbReference type="PROSITE" id="PS50994">
    <property type="entry name" value="INTEGRASE"/>
    <property type="match status" value="1"/>
</dbReference>
<evidence type="ECO:0000313" key="3">
    <source>
        <dbReference type="EMBL" id="MBW0505735.1"/>
    </source>
</evidence>
<dbReference type="Gene3D" id="3.30.420.10">
    <property type="entry name" value="Ribonuclease H-like superfamily/Ribonuclease H"/>
    <property type="match status" value="1"/>
</dbReference>